<gene>
    <name evidence="1" type="ORF">EOS_26035</name>
</gene>
<evidence type="ECO:0000313" key="1">
    <source>
        <dbReference type="EMBL" id="KLU23319.1"/>
    </source>
</evidence>
<dbReference type="PATRIC" id="fig|908627.4.peg.5804"/>
<dbReference type="Proteomes" id="UP000035963">
    <property type="component" value="Unassembled WGS sequence"/>
</dbReference>
<organism evidence="1 2">
    <name type="scientific">Caballeronia mineralivorans PML1(12)</name>
    <dbReference type="NCBI Taxonomy" id="908627"/>
    <lineage>
        <taxon>Bacteria</taxon>
        <taxon>Pseudomonadati</taxon>
        <taxon>Pseudomonadota</taxon>
        <taxon>Betaproteobacteria</taxon>
        <taxon>Burkholderiales</taxon>
        <taxon>Burkholderiaceae</taxon>
        <taxon>Caballeronia</taxon>
    </lineage>
</organism>
<keyword evidence="2" id="KW-1185">Reference proteome</keyword>
<reference evidence="1 2" key="1">
    <citation type="journal article" date="2015" name="Genome Announc.">
        <title>Draft Genome Sequence of Burkholderia sp. Strain PML1(12), an Ectomycorrhizosphere-Inhabiting Bacterium with Effective Mineral-Weathering Ability.</title>
        <authorList>
            <person name="Uroz S."/>
            <person name="Oger P."/>
        </authorList>
    </citation>
    <scope>NUCLEOTIDE SEQUENCE [LARGE SCALE GENOMIC DNA]</scope>
    <source>
        <strain evidence="2">PML1(12)</strain>
    </source>
</reference>
<dbReference type="AlphaFoldDB" id="A0A0J1CRN1"/>
<dbReference type="EMBL" id="AEJF01000153">
    <property type="protein sequence ID" value="KLU23319.1"/>
    <property type="molecule type" value="Genomic_DNA"/>
</dbReference>
<accession>A0A0J1CRN1</accession>
<proteinExistence type="predicted"/>
<sequence>MKMLNPAWSKALKRLRYPFEAILTCVRWYVAYSRSLRHLLEEMTAERSVPVDKAGDTVDCLLLCGASRQSVLAP</sequence>
<comment type="caution">
    <text evidence="1">The sequence shown here is derived from an EMBL/GenBank/DDBJ whole genome shotgun (WGS) entry which is preliminary data.</text>
</comment>
<evidence type="ECO:0008006" key="3">
    <source>
        <dbReference type="Google" id="ProtNLM"/>
    </source>
</evidence>
<evidence type="ECO:0000313" key="2">
    <source>
        <dbReference type="Proteomes" id="UP000035963"/>
    </source>
</evidence>
<protein>
    <recommendedName>
        <fullName evidence="3">Transposase</fullName>
    </recommendedName>
</protein>
<name>A0A0J1CRN1_9BURK</name>